<reference evidence="7 8" key="1">
    <citation type="journal article" date="2019" name="Plant Biotechnol. J.">
        <title>The red bayberry genome and genetic basis of sex determination.</title>
        <authorList>
            <person name="Jia H.M."/>
            <person name="Jia H.J."/>
            <person name="Cai Q.L."/>
            <person name="Wang Y."/>
            <person name="Zhao H.B."/>
            <person name="Yang W.F."/>
            <person name="Wang G.Y."/>
            <person name="Li Y.H."/>
            <person name="Zhan D.L."/>
            <person name="Shen Y.T."/>
            <person name="Niu Q.F."/>
            <person name="Chang L."/>
            <person name="Qiu J."/>
            <person name="Zhao L."/>
            <person name="Xie H.B."/>
            <person name="Fu W.Y."/>
            <person name="Jin J."/>
            <person name="Li X.W."/>
            <person name="Jiao Y."/>
            <person name="Zhou C.C."/>
            <person name="Tu T."/>
            <person name="Chai C.Y."/>
            <person name="Gao J.L."/>
            <person name="Fan L.J."/>
            <person name="van de Weg E."/>
            <person name="Wang J.Y."/>
            <person name="Gao Z.S."/>
        </authorList>
    </citation>
    <scope>NUCLEOTIDE SEQUENCE [LARGE SCALE GENOMIC DNA]</scope>
    <source>
        <tissue evidence="7">Leaves</tissue>
    </source>
</reference>
<dbReference type="PANTHER" id="PTHR18829:SF0">
    <property type="entry name" value="PROTEIN YAE1 HOMOLOG"/>
    <property type="match status" value="1"/>
</dbReference>
<dbReference type="EMBL" id="RXIC02000019">
    <property type="protein sequence ID" value="KAB1227540.1"/>
    <property type="molecule type" value="Genomic_DNA"/>
</dbReference>
<name>A0A6A1WY24_9ROSI</name>
<feature type="region of interest" description="Disordered" evidence="5">
    <location>
        <begin position="98"/>
        <end position="119"/>
    </location>
</feature>
<proteinExistence type="predicted"/>
<keyword evidence="8" id="KW-1185">Reference proteome</keyword>
<comment type="subcellular location">
    <subcellularLocation>
        <location evidence="2">Cytoplasm</location>
    </subcellularLocation>
    <subcellularLocation>
        <location evidence="1">Nucleus</location>
    </subcellularLocation>
</comment>
<protein>
    <submittedName>
        <fullName evidence="7">Yae1 domain-containing protein 1</fullName>
    </submittedName>
</protein>
<dbReference type="GO" id="GO:0005634">
    <property type="term" value="C:nucleus"/>
    <property type="evidence" value="ECO:0007669"/>
    <property type="project" value="UniProtKB-SubCell"/>
</dbReference>
<dbReference type="Proteomes" id="UP000516437">
    <property type="component" value="Chromosome 1"/>
</dbReference>
<evidence type="ECO:0000256" key="4">
    <source>
        <dbReference type="ARBA" id="ARBA00023242"/>
    </source>
</evidence>
<dbReference type="InterPro" id="IPR019191">
    <property type="entry name" value="Essential_protein_Yae1_N"/>
</dbReference>
<feature type="domain" description="Essential protein Yae1 N-terminal" evidence="6">
    <location>
        <begin position="115"/>
        <end position="152"/>
    </location>
</feature>
<evidence type="ECO:0000256" key="1">
    <source>
        <dbReference type="ARBA" id="ARBA00004123"/>
    </source>
</evidence>
<dbReference type="PANTHER" id="PTHR18829">
    <property type="entry name" value="PROTEIN YAE1 HOMOLOG"/>
    <property type="match status" value="1"/>
</dbReference>
<dbReference type="GO" id="GO:0005737">
    <property type="term" value="C:cytoplasm"/>
    <property type="evidence" value="ECO:0007669"/>
    <property type="project" value="UniProtKB-SubCell"/>
</dbReference>
<evidence type="ECO:0000259" key="6">
    <source>
        <dbReference type="Pfam" id="PF09811"/>
    </source>
</evidence>
<evidence type="ECO:0000256" key="3">
    <source>
        <dbReference type="ARBA" id="ARBA00022490"/>
    </source>
</evidence>
<dbReference type="AlphaFoldDB" id="A0A6A1WY24"/>
<gene>
    <name evidence="7" type="ORF">CJ030_MR1G020000</name>
</gene>
<keyword evidence="3" id="KW-0963">Cytoplasm</keyword>
<evidence type="ECO:0000313" key="8">
    <source>
        <dbReference type="Proteomes" id="UP000516437"/>
    </source>
</evidence>
<comment type="caution">
    <text evidence="7">The sequence shown here is derived from an EMBL/GenBank/DDBJ whole genome shotgun (WGS) entry which is preliminary data.</text>
</comment>
<accession>A0A6A1WY24</accession>
<organism evidence="7 8">
    <name type="scientific">Morella rubra</name>
    <name type="common">Chinese bayberry</name>
    <dbReference type="NCBI Taxonomy" id="262757"/>
    <lineage>
        <taxon>Eukaryota</taxon>
        <taxon>Viridiplantae</taxon>
        <taxon>Streptophyta</taxon>
        <taxon>Embryophyta</taxon>
        <taxon>Tracheophyta</taxon>
        <taxon>Spermatophyta</taxon>
        <taxon>Magnoliopsida</taxon>
        <taxon>eudicotyledons</taxon>
        <taxon>Gunneridae</taxon>
        <taxon>Pentapetalae</taxon>
        <taxon>rosids</taxon>
        <taxon>fabids</taxon>
        <taxon>Fagales</taxon>
        <taxon>Myricaceae</taxon>
        <taxon>Morella</taxon>
    </lineage>
</organism>
<keyword evidence="4" id="KW-0539">Nucleus</keyword>
<evidence type="ECO:0000313" key="7">
    <source>
        <dbReference type="EMBL" id="KAB1227540.1"/>
    </source>
</evidence>
<evidence type="ECO:0000256" key="2">
    <source>
        <dbReference type="ARBA" id="ARBA00004496"/>
    </source>
</evidence>
<sequence length="256" mass="28616">MEGSFAEELYSETLKLSKIELGPASSSTAITGERDFHGMDINLIDLFCNECSKLRVLKFRWNLEFICVLHPGSFDGNDLQHEGGSIWDSSGEELDESSELDREWQRRRDQHHTHGYREGISTGKETSAQEGFNIGFRQSVLAGYNWGVVRGVTSALASLPEGLKERLIETQERRNKFGSLYESVHSLSTGDVLRLFNDDIVAKEGGKQSEDAEASSHVACLQEQSSDSSHLENYIGELQSLLSESSVLRVHFPVDK</sequence>
<evidence type="ECO:0000256" key="5">
    <source>
        <dbReference type="SAM" id="MobiDB-lite"/>
    </source>
</evidence>
<dbReference type="Pfam" id="PF09811">
    <property type="entry name" value="Yae1_N"/>
    <property type="match status" value="1"/>
</dbReference>
<dbReference type="OrthoDB" id="20086at2759"/>
<dbReference type="InterPro" id="IPR038881">
    <property type="entry name" value="Yae1-like"/>
</dbReference>